<keyword evidence="1" id="KW-0732">Signal</keyword>
<dbReference type="Proteomes" id="UP000283666">
    <property type="component" value="Unassembled WGS sequence"/>
</dbReference>
<feature type="signal peptide" evidence="1">
    <location>
        <begin position="1"/>
        <end position="29"/>
    </location>
</feature>
<gene>
    <name evidence="2" type="ORF">COH52_07530</name>
</gene>
<dbReference type="RefSeq" id="WP_118822022.1">
    <property type="nucleotide sequence ID" value="NZ_NWZY01000019.1"/>
</dbReference>
<comment type="caution">
    <text evidence="2">The sequence shown here is derived from an EMBL/GenBank/DDBJ whole genome shotgun (WGS) entry which is preliminary data.</text>
</comment>
<proteinExistence type="predicted"/>
<evidence type="ECO:0000313" key="3">
    <source>
        <dbReference type="Proteomes" id="UP000283666"/>
    </source>
</evidence>
<protein>
    <submittedName>
        <fullName evidence="2">Uncharacterized protein</fullName>
    </submittedName>
</protein>
<feature type="chain" id="PRO_5019012674" evidence="1">
    <location>
        <begin position="30"/>
        <end position="74"/>
    </location>
</feature>
<evidence type="ECO:0000313" key="2">
    <source>
        <dbReference type="EMBL" id="RQK77902.1"/>
    </source>
</evidence>
<evidence type="ECO:0000256" key="1">
    <source>
        <dbReference type="SAM" id="SignalP"/>
    </source>
</evidence>
<reference evidence="2 3" key="1">
    <citation type="submission" date="2017-09" db="EMBL/GenBank/DDBJ databases">
        <title>Phenotypic and genotypic characterization of Colombian isolates of Neisseria meningitidis recovered from invasive disease.</title>
        <authorList>
            <person name="Duarte C."/>
            <person name="Gabastou J.M."/>
            <person name="Moreno J."/>
        </authorList>
    </citation>
    <scope>NUCLEOTIDE SEQUENCE [LARGE SCALE GENOMIC DNA]</scope>
    <source>
        <strain evidence="2 3">INS-Nm1012</strain>
    </source>
</reference>
<name>A0A425B211_NEIME</name>
<sequence>MYIRLRYFILGALVLAAHWLMTDATEAQAQPQYREPQTLTEIVNEVDAKWGEPGLDYTRGDAEIPDVSVCESLR</sequence>
<dbReference type="EMBL" id="NWZY01000019">
    <property type="protein sequence ID" value="RQK77902.1"/>
    <property type="molecule type" value="Genomic_DNA"/>
</dbReference>
<accession>A0A425B211</accession>
<organism evidence="2 3">
    <name type="scientific">Neisseria meningitidis</name>
    <dbReference type="NCBI Taxonomy" id="487"/>
    <lineage>
        <taxon>Bacteria</taxon>
        <taxon>Pseudomonadati</taxon>
        <taxon>Pseudomonadota</taxon>
        <taxon>Betaproteobacteria</taxon>
        <taxon>Neisseriales</taxon>
        <taxon>Neisseriaceae</taxon>
        <taxon>Neisseria</taxon>
    </lineage>
</organism>
<dbReference type="AlphaFoldDB" id="A0A425B211"/>